<dbReference type="GO" id="GO:0008270">
    <property type="term" value="F:zinc ion binding"/>
    <property type="evidence" value="ECO:0007669"/>
    <property type="project" value="UniProtKB-KW"/>
</dbReference>
<dbReference type="GO" id="GO:0045893">
    <property type="term" value="P:positive regulation of DNA-templated transcription"/>
    <property type="evidence" value="ECO:0007669"/>
    <property type="project" value="TreeGrafter"/>
</dbReference>
<dbReference type="GO" id="GO:0061630">
    <property type="term" value="F:ubiquitin protein ligase activity"/>
    <property type="evidence" value="ECO:0007669"/>
    <property type="project" value="TreeGrafter"/>
</dbReference>
<keyword evidence="2" id="KW-0812">Transmembrane</keyword>
<dbReference type="EMBL" id="JBBHLL010000496">
    <property type="protein sequence ID" value="KAK7801606.1"/>
    <property type="molecule type" value="Genomic_DNA"/>
</dbReference>
<evidence type="ECO:0000256" key="9">
    <source>
        <dbReference type="ARBA" id="ARBA00023180"/>
    </source>
</evidence>
<accession>A0AAW0HJN7</accession>
<dbReference type="PANTHER" id="PTHR45931">
    <property type="entry name" value="SI:CH211-59O9.10"/>
    <property type="match status" value="1"/>
</dbReference>
<dbReference type="PANTHER" id="PTHR45931:SF21">
    <property type="entry name" value="RING FINGER PROTEIN 130"/>
    <property type="match status" value="1"/>
</dbReference>
<dbReference type="Proteomes" id="UP001488838">
    <property type="component" value="Unassembled WGS sequence"/>
</dbReference>
<keyword evidence="6" id="KW-0862">Zinc</keyword>
<gene>
    <name evidence="10" type="ORF">U0070_013142</name>
</gene>
<dbReference type="Gene3D" id="3.30.40.10">
    <property type="entry name" value="Zinc/RING finger domain, C3HC4 (zinc finger)"/>
    <property type="match status" value="1"/>
</dbReference>
<dbReference type="FunFam" id="3.30.40.10:FF:000009">
    <property type="entry name" value="E3 ubiquitin-protein ligase RNF130"/>
    <property type="match status" value="1"/>
</dbReference>
<dbReference type="GO" id="GO:0016567">
    <property type="term" value="P:protein ubiquitination"/>
    <property type="evidence" value="ECO:0007669"/>
    <property type="project" value="TreeGrafter"/>
</dbReference>
<dbReference type="GO" id="GO:0006511">
    <property type="term" value="P:ubiquitin-dependent protein catabolic process"/>
    <property type="evidence" value="ECO:0007669"/>
    <property type="project" value="TreeGrafter"/>
</dbReference>
<comment type="caution">
    <text evidence="10">The sequence shown here is derived from an EMBL/GenBank/DDBJ whole genome shotgun (WGS) entry which is preliminary data.</text>
</comment>
<keyword evidence="5" id="KW-0863">Zinc-finger</keyword>
<evidence type="ECO:0000256" key="6">
    <source>
        <dbReference type="ARBA" id="ARBA00022833"/>
    </source>
</evidence>
<dbReference type="GO" id="GO:0005634">
    <property type="term" value="C:nucleus"/>
    <property type="evidence" value="ECO:0007669"/>
    <property type="project" value="TreeGrafter"/>
</dbReference>
<name>A0AAW0HJN7_MYOGA</name>
<comment type="subcellular location">
    <subcellularLocation>
        <location evidence="1">Membrane</location>
    </subcellularLocation>
</comment>
<keyword evidence="3" id="KW-0479">Metal-binding</keyword>
<evidence type="ECO:0000313" key="10">
    <source>
        <dbReference type="EMBL" id="KAK7801606.1"/>
    </source>
</evidence>
<evidence type="ECO:0008006" key="12">
    <source>
        <dbReference type="Google" id="ProtNLM"/>
    </source>
</evidence>
<evidence type="ECO:0000256" key="1">
    <source>
        <dbReference type="ARBA" id="ARBA00004370"/>
    </source>
</evidence>
<proteinExistence type="predicted"/>
<keyword evidence="4" id="KW-0732">Signal</keyword>
<evidence type="ECO:0000256" key="2">
    <source>
        <dbReference type="ARBA" id="ARBA00022692"/>
    </source>
</evidence>
<evidence type="ECO:0000256" key="7">
    <source>
        <dbReference type="ARBA" id="ARBA00022989"/>
    </source>
</evidence>
<dbReference type="AlphaFoldDB" id="A0AAW0HJN7"/>
<keyword evidence="8" id="KW-0472">Membrane</keyword>
<sequence length="74" mass="8427">MRTRRLGDAAKKAISKLTTRTVKKGDKETDPDFDHCAVCIESYKQNDVVRVLPCKYVRFLCLKGMVLMSCLSPF</sequence>
<dbReference type="InterPro" id="IPR013083">
    <property type="entry name" value="Znf_RING/FYVE/PHD"/>
</dbReference>
<dbReference type="GO" id="GO:0016020">
    <property type="term" value="C:membrane"/>
    <property type="evidence" value="ECO:0007669"/>
    <property type="project" value="UniProtKB-SubCell"/>
</dbReference>
<dbReference type="InterPro" id="IPR051834">
    <property type="entry name" value="RING_finger_E3_ligase"/>
</dbReference>
<evidence type="ECO:0000256" key="3">
    <source>
        <dbReference type="ARBA" id="ARBA00022723"/>
    </source>
</evidence>
<keyword evidence="11" id="KW-1185">Reference proteome</keyword>
<organism evidence="10 11">
    <name type="scientific">Myodes glareolus</name>
    <name type="common">Bank vole</name>
    <name type="synonym">Clethrionomys glareolus</name>
    <dbReference type="NCBI Taxonomy" id="447135"/>
    <lineage>
        <taxon>Eukaryota</taxon>
        <taxon>Metazoa</taxon>
        <taxon>Chordata</taxon>
        <taxon>Craniata</taxon>
        <taxon>Vertebrata</taxon>
        <taxon>Euteleostomi</taxon>
        <taxon>Mammalia</taxon>
        <taxon>Eutheria</taxon>
        <taxon>Euarchontoglires</taxon>
        <taxon>Glires</taxon>
        <taxon>Rodentia</taxon>
        <taxon>Myomorpha</taxon>
        <taxon>Muroidea</taxon>
        <taxon>Cricetidae</taxon>
        <taxon>Arvicolinae</taxon>
        <taxon>Myodes</taxon>
    </lineage>
</organism>
<dbReference type="SUPFAM" id="SSF57850">
    <property type="entry name" value="RING/U-box"/>
    <property type="match status" value="1"/>
</dbReference>
<evidence type="ECO:0000256" key="8">
    <source>
        <dbReference type="ARBA" id="ARBA00023136"/>
    </source>
</evidence>
<evidence type="ECO:0000313" key="11">
    <source>
        <dbReference type="Proteomes" id="UP001488838"/>
    </source>
</evidence>
<reference evidence="10 11" key="1">
    <citation type="journal article" date="2023" name="bioRxiv">
        <title>Conserved and derived expression patterns and positive selection on dental genes reveal complex evolutionary context of ever-growing rodent molars.</title>
        <authorList>
            <person name="Calamari Z.T."/>
            <person name="Song A."/>
            <person name="Cohen E."/>
            <person name="Akter M."/>
            <person name="Roy R.D."/>
            <person name="Hallikas O."/>
            <person name="Christensen M.M."/>
            <person name="Li P."/>
            <person name="Marangoni P."/>
            <person name="Jernvall J."/>
            <person name="Klein O.D."/>
        </authorList>
    </citation>
    <scope>NUCLEOTIDE SEQUENCE [LARGE SCALE GENOMIC DNA]</scope>
    <source>
        <strain evidence="10">V071</strain>
    </source>
</reference>
<keyword evidence="9" id="KW-0325">Glycoprotein</keyword>
<evidence type="ECO:0000256" key="5">
    <source>
        <dbReference type="ARBA" id="ARBA00022771"/>
    </source>
</evidence>
<evidence type="ECO:0000256" key="4">
    <source>
        <dbReference type="ARBA" id="ARBA00022729"/>
    </source>
</evidence>
<keyword evidence="7" id="KW-1133">Transmembrane helix</keyword>
<protein>
    <recommendedName>
        <fullName evidence="12">RING-type domain-containing protein</fullName>
    </recommendedName>
</protein>